<organism evidence="1 2">
    <name type="scientific">Auriscalpium vulgare</name>
    <dbReference type="NCBI Taxonomy" id="40419"/>
    <lineage>
        <taxon>Eukaryota</taxon>
        <taxon>Fungi</taxon>
        <taxon>Dikarya</taxon>
        <taxon>Basidiomycota</taxon>
        <taxon>Agaricomycotina</taxon>
        <taxon>Agaricomycetes</taxon>
        <taxon>Russulales</taxon>
        <taxon>Auriscalpiaceae</taxon>
        <taxon>Auriscalpium</taxon>
    </lineage>
</organism>
<reference evidence="1" key="1">
    <citation type="submission" date="2021-02" db="EMBL/GenBank/DDBJ databases">
        <authorList>
            <consortium name="DOE Joint Genome Institute"/>
            <person name="Ahrendt S."/>
            <person name="Looney B.P."/>
            <person name="Miyauchi S."/>
            <person name="Morin E."/>
            <person name="Drula E."/>
            <person name="Courty P.E."/>
            <person name="Chicoki N."/>
            <person name="Fauchery L."/>
            <person name="Kohler A."/>
            <person name="Kuo A."/>
            <person name="Labutti K."/>
            <person name="Pangilinan J."/>
            <person name="Lipzen A."/>
            <person name="Riley R."/>
            <person name="Andreopoulos W."/>
            <person name="He G."/>
            <person name="Johnson J."/>
            <person name="Barry K.W."/>
            <person name="Grigoriev I.V."/>
            <person name="Nagy L."/>
            <person name="Hibbett D."/>
            <person name="Henrissat B."/>
            <person name="Matheny P.B."/>
            <person name="Labbe J."/>
            <person name="Martin F."/>
        </authorList>
    </citation>
    <scope>NUCLEOTIDE SEQUENCE</scope>
    <source>
        <strain evidence="1">FP105234-sp</strain>
    </source>
</reference>
<comment type="caution">
    <text evidence="1">The sequence shown here is derived from an EMBL/GenBank/DDBJ whole genome shotgun (WGS) entry which is preliminary data.</text>
</comment>
<dbReference type="Proteomes" id="UP000814033">
    <property type="component" value="Unassembled WGS sequence"/>
</dbReference>
<name>A0ACB8R2C6_9AGAM</name>
<reference evidence="1" key="2">
    <citation type="journal article" date="2022" name="New Phytol.">
        <title>Evolutionary transition to the ectomycorrhizal habit in the genomes of a hyperdiverse lineage of mushroom-forming fungi.</title>
        <authorList>
            <person name="Looney B."/>
            <person name="Miyauchi S."/>
            <person name="Morin E."/>
            <person name="Drula E."/>
            <person name="Courty P.E."/>
            <person name="Kohler A."/>
            <person name="Kuo A."/>
            <person name="LaButti K."/>
            <person name="Pangilinan J."/>
            <person name="Lipzen A."/>
            <person name="Riley R."/>
            <person name="Andreopoulos W."/>
            <person name="He G."/>
            <person name="Johnson J."/>
            <person name="Nolan M."/>
            <person name="Tritt A."/>
            <person name="Barry K.W."/>
            <person name="Grigoriev I.V."/>
            <person name="Nagy L.G."/>
            <person name="Hibbett D."/>
            <person name="Henrissat B."/>
            <person name="Matheny P.B."/>
            <person name="Labbe J."/>
            <person name="Martin F.M."/>
        </authorList>
    </citation>
    <scope>NUCLEOTIDE SEQUENCE</scope>
    <source>
        <strain evidence="1">FP105234-sp</strain>
    </source>
</reference>
<evidence type="ECO:0000313" key="1">
    <source>
        <dbReference type="EMBL" id="KAI0038032.1"/>
    </source>
</evidence>
<proteinExistence type="predicted"/>
<protein>
    <submittedName>
        <fullName evidence="1">Uncharacterized protein</fullName>
    </submittedName>
</protein>
<gene>
    <name evidence="1" type="ORF">FA95DRAFT_1567937</name>
</gene>
<keyword evidence="2" id="KW-1185">Reference proteome</keyword>
<sequence>MRDFYTICNPGPGVPESPPEPKSEHKYEPMVRDPNAGLTPAEAERLEWFEEGIRSKKLFYEGLRLVSVAGGRDHWKEYWALLDKNYSGLVKQSHAILEPKFMELAFSRAACERMALECWEGIAAIKQERMRGEGH</sequence>
<dbReference type="EMBL" id="MU276614">
    <property type="protein sequence ID" value="KAI0038032.1"/>
    <property type="molecule type" value="Genomic_DNA"/>
</dbReference>
<accession>A0ACB8R2C6</accession>
<evidence type="ECO:0000313" key="2">
    <source>
        <dbReference type="Proteomes" id="UP000814033"/>
    </source>
</evidence>